<proteinExistence type="predicted"/>
<evidence type="ECO:0000313" key="2">
    <source>
        <dbReference type="Proteomes" id="UP001234585"/>
    </source>
</evidence>
<evidence type="ECO:0000313" key="1">
    <source>
        <dbReference type="EMBL" id="WLR98270.1"/>
    </source>
</evidence>
<keyword evidence="2" id="KW-1185">Reference proteome</keyword>
<dbReference type="RefSeq" id="WP_160869390.1">
    <property type="nucleotide sequence ID" value="NZ_CP132302.1"/>
</dbReference>
<accession>A0AA50CLI7</accession>
<gene>
    <name evidence="1" type="ORF">Q9313_04360</name>
</gene>
<organism evidence="1 2">
    <name type="scientific">Shinella sumterensis</name>
    <dbReference type="NCBI Taxonomy" id="1967501"/>
    <lineage>
        <taxon>Bacteria</taxon>
        <taxon>Pseudomonadati</taxon>
        <taxon>Pseudomonadota</taxon>
        <taxon>Alphaproteobacteria</taxon>
        <taxon>Hyphomicrobiales</taxon>
        <taxon>Rhizobiaceae</taxon>
        <taxon>Shinella</taxon>
    </lineage>
</organism>
<dbReference type="AlphaFoldDB" id="A0AA50CLI7"/>
<reference evidence="1 2" key="1">
    <citation type="submission" date="2023-08" db="EMBL/GenBank/DDBJ databases">
        <title>Pathogen: clinical or host-associated sample.</title>
        <authorList>
            <person name="Hergert J."/>
            <person name="Casey R."/>
            <person name="Wagner J."/>
            <person name="Young E.L."/>
            <person name="Oakeson K.F."/>
        </authorList>
    </citation>
    <scope>NUCLEOTIDE SEQUENCE [LARGE SCALE GENOMIC DNA]</scope>
    <source>
        <strain evidence="1 2">1760953</strain>
    </source>
</reference>
<dbReference type="Proteomes" id="UP001234585">
    <property type="component" value="Chromosome"/>
</dbReference>
<protein>
    <submittedName>
        <fullName evidence="1">Uncharacterized protein</fullName>
    </submittedName>
</protein>
<sequence>MDMERVASLHALRHTKYAATHNGAKNIFPAILLFRNRTPGYSLAASAMHNIFRFPIDFRLLRFVRPAVQQTDAHTYRPATPQVLSQE</sequence>
<name>A0AA50CLI7_9HYPH</name>
<dbReference type="EMBL" id="CP132302">
    <property type="protein sequence ID" value="WLR98270.1"/>
    <property type="molecule type" value="Genomic_DNA"/>
</dbReference>